<dbReference type="Proteomes" id="UP001595925">
    <property type="component" value="Unassembled WGS sequence"/>
</dbReference>
<keyword evidence="3" id="KW-1185">Reference proteome</keyword>
<feature type="region of interest" description="Disordered" evidence="1">
    <location>
        <begin position="28"/>
        <end position="59"/>
    </location>
</feature>
<comment type="caution">
    <text evidence="2">The sequence shown here is derived from an EMBL/GenBank/DDBJ whole genome shotgun (WGS) entry which is preliminary data.</text>
</comment>
<sequence>MAYTCVDCEWSIDGESVENAGSAAIEHHVDSGHAIERRPDRSDEEITVGAEDADRARSD</sequence>
<evidence type="ECO:0000313" key="3">
    <source>
        <dbReference type="Proteomes" id="UP001595925"/>
    </source>
</evidence>
<evidence type="ECO:0000313" key="2">
    <source>
        <dbReference type="EMBL" id="MFC4988003.1"/>
    </source>
</evidence>
<reference evidence="2 3" key="1">
    <citation type="journal article" date="2019" name="Int. J. Syst. Evol. Microbiol.">
        <title>The Global Catalogue of Microorganisms (GCM) 10K type strain sequencing project: providing services to taxonomists for standard genome sequencing and annotation.</title>
        <authorList>
            <consortium name="The Broad Institute Genomics Platform"/>
            <consortium name="The Broad Institute Genome Sequencing Center for Infectious Disease"/>
            <person name="Wu L."/>
            <person name="Ma J."/>
        </authorList>
    </citation>
    <scope>NUCLEOTIDE SEQUENCE [LARGE SCALE GENOMIC DNA]</scope>
    <source>
        <strain evidence="2 3">CGMCC 1.15824</strain>
    </source>
</reference>
<evidence type="ECO:0008006" key="4">
    <source>
        <dbReference type="Google" id="ProtNLM"/>
    </source>
</evidence>
<protein>
    <recommendedName>
        <fullName evidence="4">DUF2188 domain-containing protein</fullName>
    </recommendedName>
</protein>
<dbReference type="EMBL" id="JBHSJG010000036">
    <property type="protein sequence ID" value="MFC4988003.1"/>
    <property type="molecule type" value="Genomic_DNA"/>
</dbReference>
<organism evidence="2 3">
    <name type="scientific">Saliphagus infecundisoli</name>
    <dbReference type="NCBI Taxonomy" id="1849069"/>
    <lineage>
        <taxon>Archaea</taxon>
        <taxon>Methanobacteriati</taxon>
        <taxon>Methanobacteriota</taxon>
        <taxon>Stenosarchaea group</taxon>
        <taxon>Halobacteria</taxon>
        <taxon>Halobacteriales</taxon>
        <taxon>Natrialbaceae</taxon>
        <taxon>Saliphagus</taxon>
    </lineage>
</organism>
<dbReference type="RefSeq" id="WP_224826952.1">
    <property type="nucleotide sequence ID" value="NZ_JAIVEF010000001.1"/>
</dbReference>
<name>A0ABD5QEB0_9EURY</name>
<accession>A0ABD5QEB0</accession>
<feature type="compositionally biased region" description="Basic and acidic residues" evidence="1">
    <location>
        <begin position="28"/>
        <end position="41"/>
    </location>
</feature>
<proteinExistence type="predicted"/>
<evidence type="ECO:0000256" key="1">
    <source>
        <dbReference type="SAM" id="MobiDB-lite"/>
    </source>
</evidence>
<dbReference type="AlphaFoldDB" id="A0ABD5QEB0"/>
<gene>
    <name evidence="2" type="ORF">ACFPFO_09610</name>
</gene>